<dbReference type="AlphaFoldDB" id="A0A163SCX1"/>
<dbReference type="SMART" id="SM00304">
    <property type="entry name" value="HAMP"/>
    <property type="match status" value="2"/>
</dbReference>
<dbReference type="SMART" id="SM00283">
    <property type="entry name" value="MA"/>
    <property type="match status" value="1"/>
</dbReference>
<dbReference type="Proteomes" id="UP000076567">
    <property type="component" value="Unassembled WGS sequence"/>
</dbReference>
<dbReference type="Pfam" id="PF02743">
    <property type="entry name" value="dCache_1"/>
    <property type="match status" value="1"/>
</dbReference>
<dbReference type="Gene3D" id="3.30.450.20">
    <property type="entry name" value="PAS domain"/>
    <property type="match status" value="2"/>
</dbReference>
<evidence type="ECO:0000256" key="7">
    <source>
        <dbReference type="ARBA" id="ARBA00023136"/>
    </source>
</evidence>
<dbReference type="PROSITE" id="PS50111">
    <property type="entry name" value="CHEMOTAXIS_TRANSDUC_2"/>
    <property type="match status" value="1"/>
</dbReference>
<evidence type="ECO:0000256" key="3">
    <source>
        <dbReference type="ARBA" id="ARBA00022481"/>
    </source>
</evidence>
<keyword evidence="11" id="KW-0175">Coiled coil</keyword>
<feature type="domain" description="Methyl-accepting transducer" evidence="13">
    <location>
        <begin position="388"/>
        <end position="638"/>
    </location>
</feature>
<keyword evidence="7 12" id="KW-0472">Membrane</keyword>
<dbReference type="OrthoDB" id="9760371at2"/>
<comment type="caution">
    <text evidence="15">The sequence shown here is derived from an EMBL/GenBank/DDBJ whole genome shotgun (WGS) entry which is preliminary data.</text>
</comment>
<evidence type="ECO:0000256" key="12">
    <source>
        <dbReference type="SAM" id="Phobius"/>
    </source>
</evidence>
<dbReference type="PROSITE" id="PS50885">
    <property type="entry name" value="HAMP"/>
    <property type="match status" value="1"/>
</dbReference>
<evidence type="ECO:0000256" key="9">
    <source>
        <dbReference type="ARBA" id="ARBA00029447"/>
    </source>
</evidence>
<dbReference type="PANTHER" id="PTHR32089">
    <property type="entry name" value="METHYL-ACCEPTING CHEMOTAXIS PROTEIN MCPB"/>
    <property type="match status" value="1"/>
</dbReference>
<protein>
    <recommendedName>
        <fullName evidence="17">Methyl-accepting chemotaxis protein</fullName>
    </recommendedName>
</protein>
<dbReference type="InterPro" id="IPR033479">
    <property type="entry name" value="dCache_1"/>
</dbReference>
<dbReference type="InterPro" id="IPR029151">
    <property type="entry name" value="Sensor-like_sf"/>
</dbReference>
<keyword evidence="8 10" id="KW-0807">Transducer</keyword>
<keyword evidence="6 12" id="KW-1133">Transmembrane helix</keyword>
<evidence type="ECO:0000256" key="6">
    <source>
        <dbReference type="ARBA" id="ARBA00022989"/>
    </source>
</evidence>
<dbReference type="PANTHER" id="PTHR32089:SF114">
    <property type="entry name" value="METHYL-ACCEPTING CHEMOTAXIS PROTEIN MCPB"/>
    <property type="match status" value="1"/>
</dbReference>
<accession>A0A163SCX1</accession>
<keyword evidence="2" id="KW-1003">Cell membrane</keyword>
<comment type="subcellular location">
    <subcellularLocation>
        <location evidence="1">Cell membrane</location>
        <topology evidence="1">Multi-pass membrane protein</topology>
    </subcellularLocation>
</comment>
<dbReference type="CDD" id="cd11386">
    <property type="entry name" value="MCP_signal"/>
    <property type="match status" value="1"/>
</dbReference>
<evidence type="ECO:0000259" key="14">
    <source>
        <dbReference type="PROSITE" id="PS50885"/>
    </source>
</evidence>
<dbReference type="SUPFAM" id="SSF103190">
    <property type="entry name" value="Sensory domain-like"/>
    <property type="match status" value="1"/>
</dbReference>
<keyword evidence="5 12" id="KW-0812">Transmembrane</keyword>
<dbReference type="GO" id="GO:0007165">
    <property type="term" value="P:signal transduction"/>
    <property type="evidence" value="ECO:0007669"/>
    <property type="project" value="UniProtKB-KW"/>
</dbReference>
<dbReference type="Gene3D" id="1.10.8.500">
    <property type="entry name" value="HAMP domain in histidine kinase"/>
    <property type="match status" value="1"/>
</dbReference>
<dbReference type="GO" id="GO:0006935">
    <property type="term" value="P:chemotaxis"/>
    <property type="evidence" value="ECO:0007669"/>
    <property type="project" value="UniProtKB-KW"/>
</dbReference>
<dbReference type="Gene3D" id="1.10.287.950">
    <property type="entry name" value="Methyl-accepting chemotaxis protein"/>
    <property type="match status" value="1"/>
</dbReference>
<evidence type="ECO:0000256" key="8">
    <source>
        <dbReference type="ARBA" id="ARBA00023224"/>
    </source>
</evidence>
<evidence type="ECO:0000256" key="4">
    <source>
        <dbReference type="ARBA" id="ARBA00022500"/>
    </source>
</evidence>
<dbReference type="EMBL" id="LRFC01000001">
    <property type="protein sequence ID" value="KZE68762.1"/>
    <property type="molecule type" value="Genomic_DNA"/>
</dbReference>
<proteinExistence type="inferred from homology"/>
<evidence type="ECO:0000259" key="13">
    <source>
        <dbReference type="PROSITE" id="PS50111"/>
    </source>
</evidence>
<keyword evidence="16" id="KW-1185">Reference proteome</keyword>
<dbReference type="CDD" id="cd06225">
    <property type="entry name" value="HAMP"/>
    <property type="match status" value="1"/>
</dbReference>
<evidence type="ECO:0000256" key="1">
    <source>
        <dbReference type="ARBA" id="ARBA00004651"/>
    </source>
</evidence>
<evidence type="ECO:0008006" key="17">
    <source>
        <dbReference type="Google" id="ProtNLM"/>
    </source>
</evidence>
<evidence type="ECO:0000256" key="10">
    <source>
        <dbReference type="PROSITE-ProRule" id="PRU00284"/>
    </source>
</evidence>
<dbReference type="Pfam" id="PF00672">
    <property type="entry name" value="HAMP"/>
    <property type="match status" value="1"/>
</dbReference>
<feature type="coiled-coil region" evidence="11">
    <location>
        <begin position="417"/>
        <end position="454"/>
    </location>
</feature>
<evidence type="ECO:0000256" key="11">
    <source>
        <dbReference type="SAM" id="Coils"/>
    </source>
</evidence>
<reference evidence="16" key="1">
    <citation type="submission" date="2016-01" db="EMBL/GenBank/DDBJ databases">
        <title>Draft genome of Chromobacterium sp. F49.</title>
        <authorList>
            <person name="Hong K.W."/>
        </authorList>
    </citation>
    <scope>NUCLEOTIDE SEQUENCE [LARGE SCALE GENOMIC DNA]</scope>
    <source>
        <strain evidence="16">P7IIIA</strain>
    </source>
</reference>
<dbReference type="GO" id="GO:0005886">
    <property type="term" value="C:plasma membrane"/>
    <property type="evidence" value="ECO:0007669"/>
    <property type="project" value="UniProtKB-SubCell"/>
</dbReference>
<dbReference type="CDD" id="cd12912">
    <property type="entry name" value="PDC2_MCP_like"/>
    <property type="match status" value="1"/>
</dbReference>
<comment type="similarity">
    <text evidence="9">Belongs to the methyl-accepting chemotaxis (MCP) protein family.</text>
</comment>
<name>A0A163SCX1_9BACL</name>
<evidence type="ECO:0000256" key="5">
    <source>
        <dbReference type="ARBA" id="ARBA00022692"/>
    </source>
</evidence>
<dbReference type="InterPro" id="IPR004089">
    <property type="entry name" value="MCPsignal_dom"/>
</dbReference>
<dbReference type="Pfam" id="PF00015">
    <property type="entry name" value="MCPsignal"/>
    <property type="match status" value="1"/>
</dbReference>
<sequence>MVGVKQMFKRIQTKIMLSVSILVAVALLSASLFSYLQTKQQLEIKSSEQATGLADEVKASTEIYLNSYGNTIDRYSRDSRLITYLKTVKTNEAKGLNEAWPIVDEDFNHFLKLNENAAVLYVGAETKQFKTTPVLELPDGFDPTGRPWYQTAKQSPDQVMWTEPYEDASSGEYVVTVAKPVLDPETDEVLGVVGLDLSLAGLSSMINKTKVSYGGYPVLLDPKGMALVHPTQQGKDLSKEVFVKEMNKREKGSVSYTYQKSDREVYYTTIADTKWKLGFVYEKKKLLKDAQELFNMILIFTSIAVIVALAVTYFMAKSISNPIRKLQEQVQLVAEGDLTVSVEAKSKDEVGTLTHHFNAMVENMRGLITSVSQSVVTVNESTSNLSAVSEETIAASEEVSRAVSEIASGATTQAEDADETNRRTMDLSSQIEKVNEQAEEMTRLSALAEAANQKGISQMDVLREKTSESNEVLQNIESVISGLASKVEEIEQVIQSITEISEQTNLLALNASIEAARAGESGRGFAVVADEVRKLAEQSAVAADKVRKTISGIGAESVRAVKEMEQTKQISRDQSLTVTDTEFAFKEIADTMNEMVRSIQQITSEVEIINNYKEEVVASIQSIAAVAEQSAAASEEVSASTEEQVRALATVSQSAEELNDASQALTDMIKYFKI</sequence>
<feature type="transmembrane region" description="Helical" evidence="12">
    <location>
        <begin position="293"/>
        <end position="316"/>
    </location>
</feature>
<feature type="domain" description="HAMP" evidence="14">
    <location>
        <begin position="317"/>
        <end position="369"/>
    </location>
</feature>
<organism evidence="15 16">
    <name type="scientific">Fictibacillus phosphorivorans</name>
    <dbReference type="NCBI Taxonomy" id="1221500"/>
    <lineage>
        <taxon>Bacteria</taxon>
        <taxon>Bacillati</taxon>
        <taxon>Bacillota</taxon>
        <taxon>Bacilli</taxon>
        <taxon>Bacillales</taxon>
        <taxon>Fictibacillaceae</taxon>
        <taxon>Fictibacillus</taxon>
    </lineage>
</organism>
<evidence type="ECO:0000313" key="16">
    <source>
        <dbReference type="Proteomes" id="UP000076567"/>
    </source>
</evidence>
<keyword evidence="4" id="KW-0145">Chemotaxis</keyword>
<dbReference type="InterPro" id="IPR003660">
    <property type="entry name" value="HAMP_dom"/>
</dbReference>
<dbReference type="CDD" id="cd12913">
    <property type="entry name" value="PDC1_MCP_like"/>
    <property type="match status" value="1"/>
</dbReference>
<dbReference type="SUPFAM" id="SSF58104">
    <property type="entry name" value="Methyl-accepting chemotaxis protein (MCP) signaling domain"/>
    <property type="match status" value="1"/>
</dbReference>
<evidence type="ECO:0000313" key="15">
    <source>
        <dbReference type="EMBL" id="KZE68762.1"/>
    </source>
</evidence>
<gene>
    <name evidence="15" type="ORF">AWM68_00330</name>
</gene>
<keyword evidence="3" id="KW-0488">Methylation</keyword>
<evidence type="ECO:0000256" key="2">
    <source>
        <dbReference type="ARBA" id="ARBA00022475"/>
    </source>
</evidence>